<gene>
    <name evidence="4" type="ORF">CIPAW_03G130100</name>
</gene>
<dbReference type="Proteomes" id="UP000811609">
    <property type="component" value="Chromosome 3"/>
</dbReference>
<keyword evidence="2" id="KW-0503">Monooxygenase</keyword>
<evidence type="ECO:0000313" key="4">
    <source>
        <dbReference type="EMBL" id="KAG6660803.1"/>
    </source>
</evidence>
<dbReference type="GO" id="GO:0071949">
    <property type="term" value="F:FAD binding"/>
    <property type="evidence" value="ECO:0007669"/>
    <property type="project" value="InterPro"/>
</dbReference>
<keyword evidence="5" id="KW-1185">Reference proteome</keyword>
<organism evidence="4 5">
    <name type="scientific">Carya illinoinensis</name>
    <name type="common">Pecan</name>
    <dbReference type="NCBI Taxonomy" id="32201"/>
    <lineage>
        <taxon>Eukaryota</taxon>
        <taxon>Viridiplantae</taxon>
        <taxon>Streptophyta</taxon>
        <taxon>Embryophyta</taxon>
        <taxon>Tracheophyta</taxon>
        <taxon>Spermatophyta</taxon>
        <taxon>Magnoliopsida</taxon>
        <taxon>eudicotyledons</taxon>
        <taxon>Gunneridae</taxon>
        <taxon>Pentapetalae</taxon>
        <taxon>rosids</taxon>
        <taxon>fabids</taxon>
        <taxon>Fagales</taxon>
        <taxon>Juglandaceae</taxon>
        <taxon>Carya</taxon>
    </lineage>
</organism>
<evidence type="ECO:0000256" key="2">
    <source>
        <dbReference type="ARBA" id="ARBA00023033"/>
    </source>
</evidence>
<accession>A0A8T1R379</accession>
<dbReference type="PANTHER" id="PTHR45934:SF1">
    <property type="entry name" value="OS04G0423100 PROTEIN"/>
    <property type="match status" value="1"/>
</dbReference>
<dbReference type="InterPro" id="IPR002938">
    <property type="entry name" value="FAD-bd"/>
</dbReference>
<evidence type="ECO:0000256" key="1">
    <source>
        <dbReference type="ARBA" id="ARBA00023002"/>
    </source>
</evidence>
<dbReference type="GO" id="GO:0004497">
    <property type="term" value="F:monooxygenase activity"/>
    <property type="evidence" value="ECO:0007669"/>
    <property type="project" value="UniProtKB-KW"/>
</dbReference>
<dbReference type="Pfam" id="PF01494">
    <property type="entry name" value="FAD_binding_3"/>
    <property type="match status" value="1"/>
</dbReference>
<evidence type="ECO:0000313" key="5">
    <source>
        <dbReference type="Proteomes" id="UP000811609"/>
    </source>
</evidence>
<dbReference type="InterPro" id="IPR044560">
    <property type="entry name" value="MOase"/>
</dbReference>
<proteinExistence type="predicted"/>
<name>A0A8T1R379_CARIL</name>
<evidence type="ECO:0000259" key="3">
    <source>
        <dbReference type="Pfam" id="PF01494"/>
    </source>
</evidence>
<keyword evidence="1" id="KW-0560">Oxidoreductase</keyword>
<feature type="domain" description="FAD-binding" evidence="3">
    <location>
        <begin position="5"/>
        <end position="206"/>
    </location>
</feature>
<protein>
    <recommendedName>
        <fullName evidence="3">FAD-binding domain-containing protein</fullName>
    </recommendedName>
</protein>
<comment type="caution">
    <text evidence="4">The sequence shown here is derived from an EMBL/GenBank/DDBJ whole genome shotgun (WGS) entry which is preliminary data.</text>
</comment>
<dbReference type="EMBL" id="CM031811">
    <property type="protein sequence ID" value="KAG6660803.1"/>
    <property type="molecule type" value="Genomic_DNA"/>
</dbReference>
<sequence length="231" mass="24715">MEEEDVVIVGAGIAGLATAVALKRVGVRALVLEKSEGLRATGTALGLYKNAWLALDALGIAHKLTATYAPCIKESITNVDTGAIQKFSFAKSEGDGHVFRVIHRKALLEALAEELPVDNIRFSSKLKSIGNQAQNGSSLAIIHLADVASIKAKALVGCDGVHSMVAVVRTHSANQFWPMVSVWVHGLNLEFQQFVTNGERAGFFLSMIRSSTGLSPTNSPPKVKTWHKTLS</sequence>
<dbReference type="PANTHER" id="PTHR45934">
    <property type="entry name" value="FAD/NAD(P)-BINDING OXIDOREDUCTASE FAMILY PROTEIN"/>
    <property type="match status" value="1"/>
</dbReference>
<reference evidence="4" key="1">
    <citation type="submission" date="2020-12" db="EMBL/GenBank/DDBJ databases">
        <title>WGS assembly of Carya illinoinensis cv. Pawnee.</title>
        <authorList>
            <person name="Platts A."/>
            <person name="Shu S."/>
            <person name="Wright S."/>
            <person name="Barry K."/>
            <person name="Edger P."/>
            <person name="Pires J.C."/>
            <person name="Schmutz J."/>
        </authorList>
    </citation>
    <scope>NUCLEOTIDE SEQUENCE</scope>
    <source>
        <tissue evidence="4">Leaf</tissue>
    </source>
</reference>
<dbReference type="AlphaFoldDB" id="A0A8T1R379"/>